<keyword evidence="1" id="KW-0732">Signal</keyword>
<accession>A0A7S3IGQ5</accession>
<dbReference type="InterPro" id="IPR038765">
    <property type="entry name" value="Papain-like_cys_pep_sf"/>
</dbReference>
<feature type="signal peptide" evidence="1">
    <location>
        <begin position="1"/>
        <end position="15"/>
    </location>
</feature>
<dbReference type="PANTHER" id="PTHR31354:SF2">
    <property type="entry name" value="OS01G0793500 PROTEIN"/>
    <property type="match status" value="1"/>
</dbReference>
<dbReference type="Gene3D" id="3.90.1720.10">
    <property type="entry name" value="endopeptidase domain like (from Nostoc punctiforme)"/>
    <property type="match status" value="1"/>
</dbReference>
<dbReference type="SUPFAM" id="SSF54001">
    <property type="entry name" value="Cysteine proteinases"/>
    <property type="match status" value="1"/>
</dbReference>
<feature type="chain" id="PRO_5030990792" evidence="1">
    <location>
        <begin position="16"/>
        <end position="586"/>
    </location>
</feature>
<dbReference type="AlphaFoldDB" id="A0A7S3IGQ5"/>
<dbReference type="PANTHER" id="PTHR31354">
    <property type="entry name" value="OS01G0793500 PROTEIN"/>
    <property type="match status" value="1"/>
</dbReference>
<dbReference type="EMBL" id="HBIH01005986">
    <property type="protein sequence ID" value="CAE0321883.1"/>
    <property type="molecule type" value="Transcribed_RNA"/>
</dbReference>
<gene>
    <name evidence="2" type="ORF">SINC0208_LOCUS2466</name>
</gene>
<sequence length="586" mass="67495">MIRTALALLMGATTAQQTINGYHDEELSVNRNRFGNVEEVIDHDKEAGYFEKIVHLEGSNSQYYFDYRQQAQHLEEMTKFLKGEREFKQPDDVPPTCHSNRTGPPNPDAQFMFFPAFTGQIEPSNPKIEFEGNCFEEISMELQYSSEDPTKATVIVETRKPRSLVCSDFFLFGNTEVSHVEDFFFRGKHKIHFQLKSEDAEIDMSTFGLETYLFCESLRDELLSVFTTVKAFVGGLGMHGKIPLFQPAVPDYMAKANLDFLKWSIDFELPERKIQKVDLDESTIKSGDYIAITRLDGLDPMIMYGTGSHSGHTVMALWFEEEEGRELYIVESQDAWYWPIHRVQRNRFSEWIKMADDCDFNVAYMPLSEEKRAQFNETSAREFFFETEGLPYGYHNFLYGWIDTPEDNFPRLLPKDLVPIVFAMIEKIDKNLTDTFFTDALNKHLNTTGLDIAGVAAEGAKRGMNISDIMAIVEEDGWKYNSFYHDGEAYVCSSYVIALYKAAGLFGDDYVNAVEWSPKDIYQVNFFNTTWERPEACQEADPDMPFCQILGKYRLNFPGYSTLEPYAHMNDHCQSIAPDFYRPDGC</sequence>
<evidence type="ECO:0000256" key="1">
    <source>
        <dbReference type="SAM" id="SignalP"/>
    </source>
</evidence>
<name>A0A7S3IGQ5_9SPIT</name>
<organism evidence="2">
    <name type="scientific">Strombidium inclinatum</name>
    <dbReference type="NCBI Taxonomy" id="197538"/>
    <lineage>
        <taxon>Eukaryota</taxon>
        <taxon>Sar</taxon>
        <taxon>Alveolata</taxon>
        <taxon>Ciliophora</taxon>
        <taxon>Intramacronucleata</taxon>
        <taxon>Spirotrichea</taxon>
        <taxon>Oligotrichia</taxon>
        <taxon>Strombidiidae</taxon>
        <taxon>Strombidium</taxon>
    </lineage>
</organism>
<evidence type="ECO:0000313" key="2">
    <source>
        <dbReference type="EMBL" id="CAE0321883.1"/>
    </source>
</evidence>
<protein>
    <submittedName>
        <fullName evidence="2">Uncharacterized protein</fullName>
    </submittedName>
</protein>
<reference evidence="2" key="1">
    <citation type="submission" date="2021-01" db="EMBL/GenBank/DDBJ databases">
        <authorList>
            <person name="Corre E."/>
            <person name="Pelletier E."/>
            <person name="Niang G."/>
            <person name="Scheremetjew M."/>
            <person name="Finn R."/>
            <person name="Kale V."/>
            <person name="Holt S."/>
            <person name="Cochrane G."/>
            <person name="Meng A."/>
            <person name="Brown T."/>
            <person name="Cohen L."/>
        </authorList>
    </citation>
    <scope>NUCLEOTIDE SEQUENCE</scope>
    <source>
        <strain evidence="2">S3</strain>
    </source>
</reference>
<proteinExistence type="predicted"/>